<sequence>MNIYLKLFVIFLKVGAFTIGGGYAMIPIIENEIVTKRQWVSKEDFFDLLAVAQSAPGVLAINIAIFIGYKLRGIRGSIVTVLGGILPSFFIILAIALFFHNFKDNTTVERIFKGIRPAVAALIAAPAFSMAKSAKISKYNIWIPVVSALLIWLLGFSPIWIIVTAGVGGFIWGRL</sequence>
<dbReference type="EMBL" id="SNRY01002835">
    <property type="protein sequence ID" value="KAA6323306.1"/>
    <property type="molecule type" value="Genomic_DNA"/>
</dbReference>
<keyword evidence="4 7" id="KW-0812">Transmembrane</keyword>
<evidence type="ECO:0000256" key="4">
    <source>
        <dbReference type="ARBA" id="ARBA00022692"/>
    </source>
</evidence>
<comment type="subcellular location">
    <subcellularLocation>
        <location evidence="1">Cell membrane</location>
        <topology evidence="1">Multi-pass membrane protein</topology>
    </subcellularLocation>
</comment>
<feature type="transmembrane region" description="Helical" evidence="7">
    <location>
        <begin position="49"/>
        <end position="69"/>
    </location>
</feature>
<reference evidence="8" key="1">
    <citation type="submission" date="2019-03" db="EMBL/GenBank/DDBJ databases">
        <title>Single cell metagenomics reveals metabolic interactions within the superorganism composed of flagellate Streblomastix strix and complex community of Bacteroidetes bacteria on its surface.</title>
        <authorList>
            <person name="Treitli S.C."/>
            <person name="Kolisko M."/>
            <person name="Husnik F."/>
            <person name="Keeling P."/>
            <person name="Hampl V."/>
        </authorList>
    </citation>
    <scope>NUCLEOTIDE SEQUENCE</scope>
    <source>
        <strain evidence="8">STM</strain>
    </source>
</reference>
<keyword evidence="3" id="KW-1003">Cell membrane</keyword>
<feature type="transmembrane region" description="Helical" evidence="7">
    <location>
        <begin position="141"/>
        <end position="172"/>
    </location>
</feature>
<dbReference type="InterPro" id="IPR003370">
    <property type="entry name" value="Chromate_transpt"/>
</dbReference>
<proteinExistence type="inferred from homology"/>
<evidence type="ECO:0000256" key="2">
    <source>
        <dbReference type="ARBA" id="ARBA00005262"/>
    </source>
</evidence>
<dbReference type="GO" id="GO:0005886">
    <property type="term" value="C:plasma membrane"/>
    <property type="evidence" value="ECO:0007669"/>
    <property type="project" value="UniProtKB-SubCell"/>
</dbReference>
<organism evidence="8">
    <name type="scientific">termite gut metagenome</name>
    <dbReference type="NCBI Taxonomy" id="433724"/>
    <lineage>
        <taxon>unclassified sequences</taxon>
        <taxon>metagenomes</taxon>
        <taxon>organismal metagenomes</taxon>
    </lineage>
</organism>
<keyword evidence="5 7" id="KW-1133">Transmembrane helix</keyword>
<evidence type="ECO:0000256" key="3">
    <source>
        <dbReference type="ARBA" id="ARBA00022475"/>
    </source>
</evidence>
<feature type="transmembrane region" description="Helical" evidence="7">
    <location>
        <begin position="111"/>
        <end position="129"/>
    </location>
</feature>
<feature type="transmembrane region" description="Helical" evidence="7">
    <location>
        <begin position="7"/>
        <end position="29"/>
    </location>
</feature>
<dbReference type="GO" id="GO:0015109">
    <property type="term" value="F:chromate transmembrane transporter activity"/>
    <property type="evidence" value="ECO:0007669"/>
    <property type="project" value="InterPro"/>
</dbReference>
<dbReference type="Pfam" id="PF02417">
    <property type="entry name" value="Chromate_transp"/>
    <property type="match status" value="1"/>
</dbReference>
<name>A0A5J4QN48_9ZZZZ</name>
<evidence type="ECO:0000256" key="5">
    <source>
        <dbReference type="ARBA" id="ARBA00022989"/>
    </source>
</evidence>
<protein>
    <submittedName>
        <fullName evidence="8">Chromate transport protein</fullName>
    </submittedName>
</protein>
<dbReference type="PANTHER" id="PTHR43663:SF2">
    <property type="entry name" value="CHROMATE TRANSPORT PROTEIN-RELATED"/>
    <property type="match status" value="1"/>
</dbReference>
<dbReference type="AlphaFoldDB" id="A0A5J4QN48"/>
<evidence type="ECO:0000256" key="1">
    <source>
        <dbReference type="ARBA" id="ARBA00004651"/>
    </source>
</evidence>
<keyword evidence="6 7" id="KW-0472">Membrane</keyword>
<evidence type="ECO:0000313" key="8">
    <source>
        <dbReference type="EMBL" id="KAA6323306.1"/>
    </source>
</evidence>
<comment type="caution">
    <text evidence="8">The sequence shown here is derived from an EMBL/GenBank/DDBJ whole genome shotgun (WGS) entry which is preliminary data.</text>
</comment>
<dbReference type="InterPro" id="IPR052518">
    <property type="entry name" value="CHR_Transporter"/>
</dbReference>
<comment type="similarity">
    <text evidence="2">Belongs to the chromate ion transporter (CHR) (TC 2.A.51) family.</text>
</comment>
<accession>A0A5J4QN48</accession>
<dbReference type="PANTHER" id="PTHR43663">
    <property type="entry name" value="CHROMATE TRANSPORT PROTEIN-RELATED"/>
    <property type="match status" value="1"/>
</dbReference>
<gene>
    <name evidence="8" type="ORF">EZS27_027241</name>
</gene>
<evidence type="ECO:0000256" key="7">
    <source>
        <dbReference type="SAM" id="Phobius"/>
    </source>
</evidence>
<evidence type="ECO:0000256" key="6">
    <source>
        <dbReference type="ARBA" id="ARBA00023136"/>
    </source>
</evidence>
<feature type="transmembrane region" description="Helical" evidence="7">
    <location>
        <begin position="76"/>
        <end position="99"/>
    </location>
</feature>